<keyword evidence="4 8" id="KW-0812">Transmembrane</keyword>
<gene>
    <name evidence="10" type="ORF">D3C57_103015</name>
</gene>
<evidence type="ECO:0000313" key="10">
    <source>
        <dbReference type="EMBL" id="RLV77306.1"/>
    </source>
</evidence>
<dbReference type="HOGENOM" id="CLU_001265_60_5_11"/>
<dbReference type="Proteomes" id="UP000281594">
    <property type="component" value="Unassembled WGS sequence"/>
</dbReference>
<feature type="transmembrane region" description="Helical" evidence="8">
    <location>
        <begin position="338"/>
        <end position="358"/>
    </location>
</feature>
<protein>
    <submittedName>
        <fullName evidence="10">MFS transporter</fullName>
    </submittedName>
</protein>
<evidence type="ECO:0000256" key="7">
    <source>
        <dbReference type="SAM" id="MobiDB-lite"/>
    </source>
</evidence>
<comment type="subcellular location">
    <subcellularLocation>
        <location evidence="1">Cell membrane</location>
        <topology evidence="1">Multi-pass membrane protein</topology>
    </subcellularLocation>
</comment>
<dbReference type="InterPro" id="IPR011701">
    <property type="entry name" value="MFS"/>
</dbReference>
<feature type="transmembrane region" description="Helical" evidence="8">
    <location>
        <begin position="406"/>
        <end position="426"/>
    </location>
</feature>
<keyword evidence="3" id="KW-1003">Cell membrane</keyword>
<evidence type="ECO:0000256" key="1">
    <source>
        <dbReference type="ARBA" id="ARBA00004651"/>
    </source>
</evidence>
<feature type="transmembrane region" description="Helical" evidence="8">
    <location>
        <begin position="59"/>
        <end position="80"/>
    </location>
</feature>
<keyword evidence="2" id="KW-0813">Transport</keyword>
<evidence type="ECO:0000256" key="4">
    <source>
        <dbReference type="ARBA" id="ARBA00022692"/>
    </source>
</evidence>
<dbReference type="SUPFAM" id="SSF103473">
    <property type="entry name" value="MFS general substrate transporter"/>
    <property type="match status" value="1"/>
</dbReference>
<dbReference type="eggNOG" id="COG2211">
    <property type="taxonomic scope" value="Bacteria"/>
</dbReference>
<keyword evidence="5 8" id="KW-1133">Transmembrane helix</keyword>
<feature type="transmembrane region" description="Helical" evidence="8">
    <location>
        <begin position="379"/>
        <end position="400"/>
    </location>
</feature>
<feature type="transmembrane region" description="Helical" evidence="8">
    <location>
        <begin position="182"/>
        <end position="201"/>
    </location>
</feature>
<dbReference type="GO" id="GO:0005886">
    <property type="term" value="C:plasma membrane"/>
    <property type="evidence" value="ECO:0007669"/>
    <property type="project" value="UniProtKB-SubCell"/>
</dbReference>
<evidence type="ECO:0000256" key="6">
    <source>
        <dbReference type="ARBA" id="ARBA00023136"/>
    </source>
</evidence>
<feature type="domain" description="Major facilitator superfamily (MFS) profile" evidence="9">
    <location>
        <begin position="26"/>
        <end position="431"/>
    </location>
</feature>
<dbReference type="InterPro" id="IPR020846">
    <property type="entry name" value="MFS_dom"/>
</dbReference>
<dbReference type="InterPro" id="IPR036259">
    <property type="entry name" value="MFS_trans_sf"/>
</dbReference>
<dbReference type="PROSITE" id="PS50850">
    <property type="entry name" value="MFS"/>
    <property type="match status" value="1"/>
</dbReference>
<evidence type="ECO:0000313" key="11">
    <source>
        <dbReference type="Proteomes" id="UP000281594"/>
    </source>
</evidence>
<evidence type="ECO:0000256" key="2">
    <source>
        <dbReference type="ARBA" id="ARBA00022448"/>
    </source>
</evidence>
<feature type="transmembrane region" description="Helical" evidence="8">
    <location>
        <begin position="157"/>
        <end position="176"/>
    </location>
</feature>
<feature type="region of interest" description="Disordered" evidence="7">
    <location>
        <begin position="212"/>
        <end position="236"/>
    </location>
</feature>
<evidence type="ECO:0000259" key="9">
    <source>
        <dbReference type="PROSITE" id="PS50850"/>
    </source>
</evidence>
<comment type="caution">
    <text evidence="10">The sequence shown here is derived from an EMBL/GenBank/DDBJ whole genome shotgun (WGS) entry which is preliminary data.</text>
</comment>
<feature type="transmembrane region" description="Helical" evidence="8">
    <location>
        <begin position="279"/>
        <end position="301"/>
    </location>
</feature>
<reference evidence="10 11" key="1">
    <citation type="journal article" date="2018" name="J. Biol. Chem.">
        <title>Discovery of the actinoplanic acid pathway in Streptomyces rapamycinicus reveals a genetically conserved synergism with rapamycin.</title>
        <authorList>
            <person name="Mrak P."/>
            <person name="Krastel P."/>
            <person name="Pivk Lukancic P."/>
            <person name="Tao J."/>
            <person name="Pistorius D."/>
            <person name="Moore C.M."/>
        </authorList>
    </citation>
    <scope>NUCLEOTIDE SEQUENCE [LARGE SCALE GENOMIC DNA]</scope>
    <source>
        <strain evidence="10 11">NRRL 5491</strain>
    </source>
</reference>
<proteinExistence type="predicted"/>
<feature type="transmembrane region" description="Helical" evidence="8">
    <location>
        <begin position="248"/>
        <end position="273"/>
    </location>
</feature>
<feature type="transmembrane region" description="Helical" evidence="8">
    <location>
        <begin position="313"/>
        <end position="332"/>
    </location>
</feature>
<feature type="transmembrane region" description="Helical" evidence="8">
    <location>
        <begin position="35"/>
        <end position="53"/>
    </location>
</feature>
<dbReference type="AlphaFoldDB" id="A0A0A0NW67"/>
<evidence type="ECO:0000256" key="5">
    <source>
        <dbReference type="ARBA" id="ARBA00022989"/>
    </source>
</evidence>
<sequence length="454" mass="47114">MMSRHSPAPSAWRRIQTAWGLPDLAGKGRFVTANLIDSLGNGLVMAFTVVFFVKTTSLSLVAVGAALTAGQLLALPVPPFIGSLLDKYGPRIVVAAGNWISVAGFIGFLFSHAAWQIVLWQFVVQLGSTAFWMGNSPLIVLVARGVERARWFGFVRALRNVGVGFGGAASAVALSIGTVTWLRAVMVINVVTFAVAGWLVITFRGADGSGAADAGPAEAKPAEPERAAGEATGQPSGGFRTVLKDTRYLRLVATNIAFAFASTVVAVLLAVYVADNLAVGSWIVGVLVVLNTVMVALLQTLASRWIEARRPAAVLVLALLFNAAAFAVFGTLLVLPGWAVIAGLLIAMVLYTVGEILGSPPTSELSVVMAPEHLRGRYLGVYQLSWSVGGAVAPALLTALLEGGAALPWVFLTAISVLAVPLVLGLDRRPAATSEAAPAGDAASVEQLDGGPVG</sequence>
<dbReference type="PANTHER" id="PTHR23517:SF2">
    <property type="entry name" value="MULTIDRUG RESISTANCE PROTEIN MDTH"/>
    <property type="match status" value="1"/>
</dbReference>
<dbReference type="Pfam" id="PF07690">
    <property type="entry name" value="MFS_1"/>
    <property type="match status" value="1"/>
</dbReference>
<accession>A0A0A0NW67</accession>
<feature type="transmembrane region" description="Helical" evidence="8">
    <location>
        <begin position="92"/>
        <end position="110"/>
    </location>
</feature>
<name>A0A0A0NW67_STRRN</name>
<dbReference type="RefSeq" id="WP_020872986.1">
    <property type="nucleotide sequence ID" value="NC_022785.1"/>
</dbReference>
<organism evidence="10 11">
    <name type="scientific">Streptomyces rapamycinicus (strain ATCC 29253 / DSM 41530 / NRRL 5491 / AYB-994)</name>
    <name type="common">Streptomyces hygroscopicus (strain ATCC 29253)</name>
    <dbReference type="NCBI Taxonomy" id="1343740"/>
    <lineage>
        <taxon>Bacteria</taxon>
        <taxon>Bacillati</taxon>
        <taxon>Actinomycetota</taxon>
        <taxon>Actinomycetes</taxon>
        <taxon>Kitasatosporales</taxon>
        <taxon>Streptomycetaceae</taxon>
        <taxon>Streptomyces</taxon>
        <taxon>Streptomyces violaceusniger group</taxon>
    </lineage>
</organism>
<evidence type="ECO:0000256" key="3">
    <source>
        <dbReference type="ARBA" id="ARBA00022475"/>
    </source>
</evidence>
<dbReference type="KEGG" id="src:M271_40630"/>
<dbReference type="Gene3D" id="1.20.1250.20">
    <property type="entry name" value="MFS general substrate transporter like domains"/>
    <property type="match status" value="1"/>
</dbReference>
<evidence type="ECO:0000256" key="8">
    <source>
        <dbReference type="SAM" id="Phobius"/>
    </source>
</evidence>
<dbReference type="InterPro" id="IPR050171">
    <property type="entry name" value="MFS_Transporters"/>
</dbReference>
<keyword evidence="6 8" id="KW-0472">Membrane</keyword>
<dbReference type="EMBL" id="QYCY01000001">
    <property type="protein sequence ID" value="RLV77306.1"/>
    <property type="molecule type" value="Genomic_DNA"/>
</dbReference>
<dbReference type="GO" id="GO:0022857">
    <property type="term" value="F:transmembrane transporter activity"/>
    <property type="evidence" value="ECO:0007669"/>
    <property type="project" value="InterPro"/>
</dbReference>
<dbReference type="STRING" id="1343740.M271_40630"/>
<dbReference type="PANTHER" id="PTHR23517">
    <property type="entry name" value="RESISTANCE PROTEIN MDTM, PUTATIVE-RELATED-RELATED"/>
    <property type="match status" value="1"/>
</dbReference>
<feature type="region of interest" description="Disordered" evidence="7">
    <location>
        <begin position="435"/>
        <end position="454"/>
    </location>
</feature>